<proteinExistence type="predicted"/>
<keyword evidence="2" id="KW-0808">Transferase</keyword>
<evidence type="ECO:0000313" key="5">
    <source>
        <dbReference type="Proteomes" id="UP000682928"/>
    </source>
</evidence>
<dbReference type="Proteomes" id="UP000682928">
    <property type="component" value="Chromosome"/>
</dbReference>
<dbReference type="InterPro" id="IPR050362">
    <property type="entry name" value="Cation-dep_OMT"/>
</dbReference>
<dbReference type="RefSeq" id="WP_088221892.1">
    <property type="nucleotide sequence ID" value="NZ_AP024590.1"/>
</dbReference>
<keyword evidence="3" id="KW-0949">S-adenosyl-L-methionine</keyword>
<dbReference type="InterPro" id="IPR029063">
    <property type="entry name" value="SAM-dependent_MTases_sf"/>
</dbReference>
<dbReference type="PANTHER" id="PTHR10509:SF14">
    <property type="entry name" value="CAFFEOYL-COA O-METHYLTRANSFERASE 3-RELATED"/>
    <property type="match status" value="1"/>
</dbReference>
<evidence type="ECO:0000256" key="3">
    <source>
        <dbReference type="ARBA" id="ARBA00022691"/>
    </source>
</evidence>
<dbReference type="Pfam" id="PF01596">
    <property type="entry name" value="Methyltransf_3"/>
    <property type="match status" value="1"/>
</dbReference>
<sequence length="227" mass="24464">MRKPDYPSRDSDKWAQVDTWFAQQLAPEGTELKAALAHNAEQGLPPHDVSALQGKMLALFIQMTRAVSVLEIGTLGGYSTIWMANALPANGSITTLEFNQHHADVARHNIARAGLTGRVKLHTGAALDVLPTLTGPFDLIFIDADKVNNPRYLEWAMKLAKPGTVIIGDNTVRGGAVIDAASDDPSVQGLRTFIQLIAADERLDATAIQTVGEKGWDGFLMAIVKAL</sequence>
<accession>A0AA86MCG3</accession>
<dbReference type="CDD" id="cd02440">
    <property type="entry name" value="AdoMet_MTases"/>
    <property type="match status" value="1"/>
</dbReference>
<evidence type="ECO:0000313" key="4">
    <source>
        <dbReference type="EMBL" id="BCU55739.1"/>
    </source>
</evidence>
<dbReference type="PROSITE" id="PS51682">
    <property type="entry name" value="SAM_OMT_I"/>
    <property type="match status" value="1"/>
</dbReference>
<evidence type="ECO:0000256" key="2">
    <source>
        <dbReference type="ARBA" id="ARBA00022679"/>
    </source>
</evidence>
<dbReference type="InterPro" id="IPR002935">
    <property type="entry name" value="SAM_O-MeTrfase"/>
</dbReference>
<dbReference type="SUPFAM" id="SSF53335">
    <property type="entry name" value="S-adenosyl-L-methionine-dependent methyltransferases"/>
    <property type="match status" value="1"/>
</dbReference>
<dbReference type="Gene3D" id="3.40.50.150">
    <property type="entry name" value="Vaccinia Virus protein VP39"/>
    <property type="match status" value="1"/>
</dbReference>
<protein>
    <submittedName>
        <fullName evidence="4">O-methyltransferase</fullName>
    </submittedName>
</protein>
<keyword evidence="1" id="KW-0489">Methyltransferase</keyword>
<dbReference type="EMBL" id="AP024590">
    <property type="protein sequence ID" value="BCU55739.1"/>
    <property type="molecule type" value="Genomic_DNA"/>
</dbReference>
<name>A0AA86MCG3_9ENTR</name>
<reference evidence="4" key="1">
    <citation type="submission" date="2021-04" db="EMBL/GenBank/DDBJ databases">
        <title>Difference and commonality of drug resistance evolution in various bacteria. and drug sensitivity profiles.</title>
        <authorList>
            <person name="Maeda T."/>
            <person name="Shibai A."/>
            <person name="Kawada K."/>
            <person name="Kotani H."/>
            <person name="Tarusawa Y."/>
            <person name="Tanabe K."/>
            <person name="Furusawa C."/>
        </authorList>
    </citation>
    <scope>NUCLEOTIDE SEQUENCE</scope>
    <source>
        <strain evidence="4">JCM 8580</strain>
    </source>
</reference>
<dbReference type="AlphaFoldDB" id="A0AA86MCG3"/>
<dbReference type="PANTHER" id="PTHR10509">
    <property type="entry name" value="O-METHYLTRANSFERASE-RELATED"/>
    <property type="match status" value="1"/>
</dbReference>
<evidence type="ECO:0000256" key="1">
    <source>
        <dbReference type="ARBA" id="ARBA00022603"/>
    </source>
</evidence>
<dbReference type="GO" id="GO:0008757">
    <property type="term" value="F:S-adenosylmethionine-dependent methyltransferase activity"/>
    <property type="evidence" value="ECO:0007669"/>
    <property type="project" value="TreeGrafter"/>
</dbReference>
<gene>
    <name evidence="4" type="ORF">ENKO_23330</name>
</gene>
<dbReference type="GO" id="GO:0032259">
    <property type="term" value="P:methylation"/>
    <property type="evidence" value="ECO:0007669"/>
    <property type="project" value="UniProtKB-KW"/>
</dbReference>
<organism evidence="4 5">
    <name type="scientific">Enterobacter kobei</name>
    <dbReference type="NCBI Taxonomy" id="208224"/>
    <lineage>
        <taxon>Bacteria</taxon>
        <taxon>Pseudomonadati</taxon>
        <taxon>Pseudomonadota</taxon>
        <taxon>Gammaproteobacteria</taxon>
        <taxon>Enterobacterales</taxon>
        <taxon>Enterobacteriaceae</taxon>
        <taxon>Enterobacter</taxon>
        <taxon>Enterobacter cloacae complex</taxon>
    </lineage>
</organism>
<dbReference type="GO" id="GO:0008171">
    <property type="term" value="F:O-methyltransferase activity"/>
    <property type="evidence" value="ECO:0007669"/>
    <property type="project" value="InterPro"/>
</dbReference>